<reference evidence="5" key="1">
    <citation type="submission" date="2025-08" db="UniProtKB">
        <authorList>
            <consortium name="Ensembl"/>
        </authorList>
    </citation>
    <scope>IDENTIFICATION</scope>
</reference>
<evidence type="ECO:0000259" key="4">
    <source>
        <dbReference type="Pfam" id="PF10488"/>
    </source>
</evidence>
<dbReference type="InterPro" id="IPR019512">
    <property type="entry name" value="Prot_Pase1_reg-su15B_N"/>
</dbReference>
<dbReference type="Proteomes" id="UP000694522">
    <property type="component" value="Unplaced"/>
</dbReference>
<dbReference type="AlphaFoldDB" id="A0A8B9FJI7"/>
<name>A0A8B9FJI7_9PSIT</name>
<feature type="region of interest" description="Disordered" evidence="2">
    <location>
        <begin position="449"/>
        <end position="492"/>
    </location>
</feature>
<dbReference type="Pfam" id="PF10488">
    <property type="entry name" value="PP1c_bdg"/>
    <property type="match status" value="1"/>
</dbReference>
<dbReference type="Pfam" id="PF10472">
    <property type="entry name" value="CReP_N"/>
    <property type="match status" value="1"/>
</dbReference>
<proteinExistence type="inferred from homology"/>
<dbReference type="GO" id="GO:0019888">
    <property type="term" value="F:protein phosphatase regulator activity"/>
    <property type="evidence" value="ECO:0007669"/>
    <property type="project" value="TreeGrafter"/>
</dbReference>
<feature type="domain" description="Protein phosphatase 1 regulatory subunit 15B N-terminal" evidence="3">
    <location>
        <begin position="213"/>
        <end position="294"/>
    </location>
</feature>
<dbReference type="GO" id="GO:0000164">
    <property type="term" value="C:protein phosphatase type 1 complex"/>
    <property type="evidence" value="ECO:0007669"/>
    <property type="project" value="TreeGrafter"/>
</dbReference>
<sequence>MGGAGVGDERGACAVRGWRRRRSRAPAAISCQRPQQDGVEQPMGAARSPEHRSPCPERRSARTAAPPGALSSTLCPRMEQSGRERDGLGWARLGSAAAWPKLAGPSAAPAGASPQAAPPFSWLRLVSQLLSPLPALLQRLLPGPALSSALCPAAGQPPAKGPPSPLLLLSEPASLDWAEETLEKKREGGAEAPQGLWWSGLVRSRLLSLSVPRVDLYVLGPEQGPGSGSKENHLPQPLRAECPAEAGLLRDALPEAAFVRSKRLAFLQPWRLGSGGLAVPEPDHGYHSLEEEQQQQHHKGGWQEEVGARRDQRCDAGELKRPQELSNTGARPGGRGALKQEGERGSAEKGTLEGEALGEEVGEDTEIEQNLPVSVRPACANKLIDYIIGGVSSGEESADDEEDWDDDDDGFDSEEELPSDSDSGSQDGERLHLWNSFYSLDPYNPQNFTATIQTSSCEPGRDMSDVEEEEDDDSSWVEESSGSPHPSSEEEWDCSSVDEAENLKLWNSFCTSDDPYNPLNFKAAFQTAENKRTPGSKGAERPSLVTSECSPLTNWGGQLERPDCGVTVLHGILSAEKCPSSKRKKVTFLDKVTEYYVSSEEDRKGPWEEIARDGCRFQKRIQETEDAIGYCFTAEHRQRVFRRLQETCYKRADLF</sequence>
<evidence type="ECO:0000256" key="2">
    <source>
        <dbReference type="SAM" id="MobiDB-lite"/>
    </source>
</evidence>
<dbReference type="GO" id="GO:0005783">
    <property type="term" value="C:endoplasmic reticulum"/>
    <property type="evidence" value="ECO:0007669"/>
    <property type="project" value="TreeGrafter"/>
</dbReference>
<evidence type="ECO:0000313" key="5">
    <source>
        <dbReference type="Ensembl" id="ENSACOP00000009673.1"/>
    </source>
</evidence>
<feature type="compositionally biased region" description="Acidic residues" evidence="2">
    <location>
        <begin position="356"/>
        <end position="367"/>
    </location>
</feature>
<accession>A0A8B9FJI7</accession>
<feature type="compositionally biased region" description="Acidic residues" evidence="2">
    <location>
        <begin position="396"/>
        <end position="419"/>
    </location>
</feature>
<feature type="compositionally biased region" description="Basic and acidic residues" evidence="2">
    <location>
        <begin position="306"/>
        <end position="323"/>
    </location>
</feature>
<dbReference type="Ensembl" id="ENSACOT00000010004.1">
    <property type="protein sequence ID" value="ENSACOP00000009673.1"/>
    <property type="gene ID" value="ENSACOG00000006735.1"/>
</dbReference>
<organism evidence="5 6">
    <name type="scientific">Amazona collaria</name>
    <name type="common">yellow-billed parrot</name>
    <dbReference type="NCBI Taxonomy" id="241587"/>
    <lineage>
        <taxon>Eukaryota</taxon>
        <taxon>Metazoa</taxon>
        <taxon>Chordata</taxon>
        <taxon>Craniata</taxon>
        <taxon>Vertebrata</taxon>
        <taxon>Euteleostomi</taxon>
        <taxon>Archelosauria</taxon>
        <taxon>Archosauria</taxon>
        <taxon>Dinosauria</taxon>
        <taxon>Saurischia</taxon>
        <taxon>Theropoda</taxon>
        <taxon>Coelurosauria</taxon>
        <taxon>Aves</taxon>
        <taxon>Neognathae</taxon>
        <taxon>Neoaves</taxon>
        <taxon>Telluraves</taxon>
        <taxon>Australaves</taxon>
        <taxon>Psittaciformes</taxon>
        <taxon>Psittacidae</taxon>
        <taxon>Amazona</taxon>
    </lineage>
</organism>
<reference evidence="5" key="2">
    <citation type="submission" date="2025-09" db="UniProtKB">
        <authorList>
            <consortium name="Ensembl"/>
        </authorList>
    </citation>
    <scope>IDENTIFICATION</scope>
</reference>
<feature type="region of interest" description="Disordered" evidence="2">
    <location>
        <begin position="1"/>
        <end position="85"/>
    </location>
</feature>
<evidence type="ECO:0000259" key="3">
    <source>
        <dbReference type="Pfam" id="PF10472"/>
    </source>
</evidence>
<feature type="compositionally biased region" description="Basic and acidic residues" evidence="2">
    <location>
        <begin position="48"/>
        <end position="60"/>
    </location>
</feature>
<feature type="compositionally biased region" description="Basic and acidic residues" evidence="2">
    <location>
        <begin position="338"/>
        <end position="352"/>
    </location>
</feature>
<feature type="compositionally biased region" description="Acidic residues" evidence="2">
    <location>
        <begin position="465"/>
        <end position="476"/>
    </location>
</feature>
<feature type="domain" description="Protein phosphatase 1 regulatory subunit 15A/B C-terminal" evidence="4">
    <location>
        <begin position="426"/>
        <end position="644"/>
    </location>
</feature>
<feature type="region of interest" description="Disordered" evidence="2">
    <location>
        <begin position="392"/>
        <end position="430"/>
    </location>
</feature>
<dbReference type="GO" id="GO:0034976">
    <property type="term" value="P:response to endoplasmic reticulum stress"/>
    <property type="evidence" value="ECO:0007669"/>
    <property type="project" value="TreeGrafter"/>
</dbReference>
<evidence type="ECO:0000313" key="6">
    <source>
        <dbReference type="Proteomes" id="UP000694522"/>
    </source>
</evidence>
<dbReference type="InterPro" id="IPR019523">
    <property type="entry name" value="Prot_Pase1_reg-su15A/B_C"/>
</dbReference>
<feature type="region of interest" description="Disordered" evidence="2">
    <location>
        <begin position="289"/>
        <end position="369"/>
    </location>
</feature>
<keyword evidence="6" id="KW-1185">Reference proteome</keyword>
<comment type="similarity">
    <text evidence="1">Belongs to the PPP1R15 family.</text>
</comment>
<evidence type="ECO:0000256" key="1">
    <source>
        <dbReference type="ARBA" id="ARBA00010161"/>
    </source>
</evidence>
<protein>
    <submittedName>
        <fullName evidence="5">Protein phosphatase 1 regulatory subunit 15B</fullName>
    </submittedName>
</protein>
<feature type="compositionally biased region" description="Low complexity" evidence="2">
    <location>
        <begin position="477"/>
        <end position="486"/>
    </location>
</feature>
<dbReference type="PANTHER" id="PTHR16489">
    <property type="entry name" value="GH11727P"/>
    <property type="match status" value="1"/>
</dbReference>
<dbReference type="InterPro" id="IPR051254">
    <property type="entry name" value="PPP1R15"/>
</dbReference>
<dbReference type="GO" id="GO:0051246">
    <property type="term" value="P:regulation of protein metabolic process"/>
    <property type="evidence" value="ECO:0007669"/>
    <property type="project" value="UniProtKB-ARBA"/>
</dbReference>
<dbReference type="PANTHER" id="PTHR16489:SF11">
    <property type="entry name" value="PROTEIN PHOSPHATASE 1 REGULATORY SUBUNIT 15B"/>
    <property type="match status" value="1"/>
</dbReference>